<dbReference type="OrthoDB" id="1470350at2759"/>
<evidence type="ECO:0000256" key="4">
    <source>
        <dbReference type="ARBA" id="ARBA00022723"/>
    </source>
</evidence>
<keyword evidence="10" id="KW-1185">Reference proteome</keyword>
<dbReference type="Proteomes" id="UP000700596">
    <property type="component" value="Unassembled WGS sequence"/>
</dbReference>
<evidence type="ECO:0000313" key="10">
    <source>
        <dbReference type="Proteomes" id="UP000700596"/>
    </source>
</evidence>
<dbReference type="GO" id="GO:0005506">
    <property type="term" value="F:iron ion binding"/>
    <property type="evidence" value="ECO:0007669"/>
    <property type="project" value="InterPro"/>
</dbReference>
<dbReference type="EMBL" id="JAGMWT010000005">
    <property type="protein sequence ID" value="KAH7128112.1"/>
    <property type="molecule type" value="Genomic_DNA"/>
</dbReference>
<evidence type="ECO:0000256" key="7">
    <source>
        <dbReference type="ARBA" id="ARBA00023033"/>
    </source>
</evidence>
<evidence type="ECO:0000256" key="8">
    <source>
        <dbReference type="PIRSR" id="PIRSR602401-1"/>
    </source>
</evidence>
<accession>A0A9P9DZZ9</accession>
<comment type="cofactor">
    <cofactor evidence="1 8">
        <name>heme</name>
        <dbReference type="ChEBI" id="CHEBI:30413"/>
    </cofactor>
</comment>
<dbReference type="InterPro" id="IPR036396">
    <property type="entry name" value="Cyt_P450_sf"/>
</dbReference>
<dbReference type="InterPro" id="IPR050121">
    <property type="entry name" value="Cytochrome_P450_monoxygenase"/>
</dbReference>
<dbReference type="InterPro" id="IPR002401">
    <property type="entry name" value="Cyt_P450_E_grp-I"/>
</dbReference>
<feature type="binding site" description="axial binding residue" evidence="8">
    <location>
        <position position="469"/>
    </location>
    <ligand>
        <name>heme</name>
        <dbReference type="ChEBI" id="CHEBI:30413"/>
    </ligand>
    <ligandPart>
        <name>Fe</name>
        <dbReference type="ChEBI" id="CHEBI:18248"/>
    </ligandPart>
</feature>
<keyword evidence="7 9" id="KW-0503">Monooxygenase</keyword>
<evidence type="ECO:0000313" key="9">
    <source>
        <dbReference type="EMBL" id="KAH7128112.1"/>
    </source>
</evidence>
<reference evidence="9" key="1">
    <citation type="journal article" date="2021" name="Nat. Commun.">
        <title>Genetic determinants of endophytism in the Arabidopsis root mycobiome.</title>
        <authorList>
            <person name="Mesny F."/>
            <person name="Miyauchi S."/>
            <person name="Thiergart T."/>
            <person name="Pickel B."/>
            <person name="Atanasova L."/>
            <person name="Karlsson M."/>
            <person name="Huettel B."/>
            <person name="Barry K.W."/>
            <person name="Haridas S."/>
            <person name="Chen C."/>
            <person name="Bauer D."/>
            <person name="Andreopoulos W."/>
            <person name="Pangilinan J."/>
            <person name="LaButti K."/>
            <person name="Riley R."/>
            <person name="Lipzen A."/>
            <person name="Clum A."/>
            <person name="Drula E."/>
            <person name="Henrissat B."/>
            <person name="Kohler A."/>
            <person name="Grigoriev I.V."/>
            <person name="Martin F.M."/>
            <person name="Hacquard S."/>
        </authorList>
    </citation>
    <scope>NUCLEOTIDE SEQUENCE</scope>
    <source>
        <strain evidence="9">MPI-CAGE-CH-0243</strain>
    </source>
</reference>
<sequence length="533" mass="60260">MELTTLCSILLVLYLLTSTIHTLYFHPLSHVPGPLFARISTIPSFYHALKRDRHLWMEQLFQIYGPKIRTAPNTVMFNTVSANDTIFAPRANVMKSGFYEAWRRTTTDINTLSERDPAQHALRRRRLALAFTERATKSAGTYIAKHVDRWNELLLAGEKDKEGWSEGRDMTEWTKALGFDIMGDLSFGMEFGTMEGKENQFKSIPKLIESYVLFFYPITKSPVLSAILWLKPRGLNGIMAAITPRGIAKYYAFVEETVRRRTALERGDEKPICSSSSEKETETERRKDIFHYLSTARDPETGALAMSEDHLVADANLLVIAGSDTTSTVLGSIFFYLTRNPRVLEKLYQELRHTFSSVEEIQYGAKLSSCKYLQAVIDESFRLGPAGCSELPRDVRTGGIVIDGHFYPKGTTVGVPYWSYYRSTATYNDALVFRPERWIVSATEPGRSEKELRALKHAFTPFGKGVGSCVGRGIAALELGMCVGRTVWRMDMRKMEGDSTGEMKGEGEEGLYQMWDAYLSVREGPIVQVRGRV</sequence>
<dbReference type="GO" id="GO:0016705">
    <property type="term" value="F:oxidoreductase activity, acting on paired donors, with incorporation or reduction of molecular oxygen"/>
    <property type="evidence" value="ECO:0007669"/>
    <property type="project" value="InterPro"/>
</dbReference>
<evidence type="ECO:0000256" key="2">
    <source>
        <dbReference type="ARBA" id="ARBA00010617"/>
    </source>
</evidence>
<dbReference type="PANTHER" id="PTHR24305">
    <property type="entry name" value="CYTOCHROME P450"/>
    <property type="match status" value="1"/>
</dbReference>
<dbReference type="AlphaFoldDB" id="A0A9P9DZZ9"/>
<proteinExistence type="inferred from homology"/>
<evidence type="ECO:0000256" key="5">
    <source>
        <dbReference type="ARBA" id="ARBA00023002"/>
    </source>
</evidence>
<dbReference type="PRINTS" id="PR00385">
    <property type="entry name" value="P450"/>
</dbReference>
<dbReference type="GO" id="GO:0004497">
    <property type="term" value="F:monooxygenase activity"/>
    <property type="evidence" value="ECO:0007669"/>
    <property type="project" value="UniProtKB-KW"/>
</dbReference>
<dbReference type="CDD" id="cd11061">
    <property type="entry name" value="CYP67-like"/>
    <property type="match status" value="1"/>
</dbReference>
<dbReference type="PRINTS" id="PR00463">
    <property type="entry name" value="EP450I"/>
</dbReference>
<dbReference type="Pfam" id="PF00067">
    <property type="entry name" value="p450"/>
    <property type="match status" value="1"/>
</dbReference>
<comment type="caution">
    <text evidence="9">The sequence shown here is derived from an EMBL/GenBank/DDBJ whole genome shotgun (WGS) entry which is preliminary data.</text>
</comment>
<organism evidence="9 10">
    <name type="scientific">Dendryphion nanum</name>
    <dbReference type="NCBI Taxonomy" id="256645"/>
    <lineage>
        <taxon>Eukaryota</taxon>
        <taxon>Fungi</taxon>
        <taxon>Dikarya</taxon>
        <taxon>Ascomycota</taxon>
        <taxon>Pezizomycotina</taxon>
        <taxon>Dothideomycetes</taxon>
        <taxon>Pleosporomycetidae</taxon>
        <taxon>Pleosporales</taxon>
        <taxon>Torulaceae</taxon>
        <taxon>Dendryphion</taxon>
    </lineage>
</organism>
<keyword evidence="3 8" id="KW-0349">Heme</keyword>
<keyword evidence="4 8" id="KW-0479">Metal-binding</keyword>
<dbReference type="PANTHER" id="PTHR24305:SF237">
    <property type="entry name" value="CYTOCHROME P450 MONOOXYGENASE ATNE-RELATED"/>
    <property type="match status" value="1"/>
</dbReference>
<keyword evidence="6 8" id="KW-0408">Iron</keyword>
<comment type="similarity">
    <text evidence="2">Belongs to the cytochrome P450 family.</text>
</comment>
<dbReference type="InterPro" id="IPR001128">
    <property type="entry name" value="Cyt_P450"/>
</dbReference>
<dbReference type="SUPFAM" id="SSF48264">
    <property type="entry name" value="Cytochrome P450"/>
    <property type="match status" value="1"/>
</dbReference>
<keyword evidence="5" id="KW-0560">Oxidoreductase</keyword>
<name>A0A9P9DZZ9_9PLEO</name>
<evidence type="ECO:0000256" key="3">
    <source>
        <dbReference type="ARBA" id="ARBA00022617"/>
    </source>
</evidence>
<protein>
    <submittedName>
        <fullName evidence="9">Cytochrome P450 monooxygenase-like protein</fullName>
    </submittedName>
</protein>
<dbReference type="GO" id="GO:0020037">
    <property type="term" value="F:heme binding"/>
    <property type="evidence" value="ECO:0007669"/>
    <property type="project" value="InterPro"/>
</dbReference>
<dbReference type="Gene3D" id="1.10.630.10">
    <property type="entry name" value="Cytochrome P450"/>
    <property type="match status" value="1"/>
</dbReference>
<gene>
    <name evidence="9" type="ORF">B0J11DRAFT_549044</name>
</gene>
<evidence type="ECO:0000256" key="1">
    <source>
        <dbReference type="ARBA" id="ARBA00001971"/>
    </source>
</evidence>
<evidence type="ECO:0000256" key="6">
    <source>
        <dbReference type="ARBA" id="ARBA00023004"/>
    </source>
</evidence>